<accession>A0A1M4Z229</accession>
<dbReference type="Proteomes" id="UP000184436">
    <property type="component" value="Unassembled WGS sequence"/>
</dbReference>
<sequence length="99" mass="11401">MMNVFANVSEIFNLLPLTWGDTPLPNRGDIVNLEGFLTPDARLQLAKQDANSLWPNRGYEKMSVLDAIGYESWVVVRRHYFRDVCTGEVDVWLSIRQET</sequence>
<dbReference type="AlphaFoldDB" id="A0A1M4Z229"/>
<dbReference type="EMBL" id="FQVD01000011">
    <property type="protein sequence ID" value="SHF12008.1"/>
    <property type="molecule type" value="Genomic_DNA"/>
</dbReference>
<name>A0A1M4Z229_9BACE</name>
<reference evidence="1 2" key="1">
    <citation type="submission" date="2016-11" db="EMBL/GenBank/DDBJ databases">
        <authorList>
            <person name="Jaros S."/>
            <person name="Januszkiewicz K."/>
            <person name="Wedrychowicz H."/>
        </authorList>
    </citation>
    <scope>NUCLEOTIDE SEQUENCE [LARGE SCALE GENOMIC DNA]</scope>
    <source>
        <strain evidence="1 2">DSM 26883</strain>
    </source>
</reference>
<evidence type="ECO:0000313" key="1">
    <source>
        <dbReference type="EMBL" id="SHF12008.1"/>
    </source>
</evidence>
<protein>
    <submittedName>
        <fullName evidence="1">Uncharacterized protein</fullName>
    </submittedName>
</protein>
<keyword evidence="2" id="KW-1185">Reference proteome</keyword>
<evidence type="ECO:0000313" key="2">
    <source>
        <dbReference type="Proteomes" id="UP000184436"/>
    </source>
</evidence>
<organism evidence="1 2">
    <name type="scientific">Bacteroides faecichinchillae</name>
    <dbReference type="NCBI Taxonomy" id="871325"/>
    <lineage>
        <taxon>Bacteria</taxon>
        <taxon>Pseudomonadati</taxon>
        <taxon>Bacteroidota</taxon>
        <taxon>Bacteroidia</taxon>
        <taxon>Bacteroidales</taxon>
        <taxon>Bacteroidaceae</taxon>
        <taxon>Bacteroides</taxon>
    </lineage>
</organism>
<gene>
    <name evidence="1" type="ORF">SAMN05444349_111129</name>
</gene>
<proteinExistence type="predicted"/>
<dbReference type="STRING" id="871325.SAMN05444349_111129"/>